<name>A0ABT0YDH6_9ACTN</name>
<evidence type="ECO:0000259" key="4">
    <source>
        <dbReference type="PROSITE" id="PS50862"/>
    </source>
</evidence>
<evidence type="ECO:0000256" key="1">
    <source>
        <dbReference type="ARBA" id="ARBA00022598"/>
    </source>
</evidence>
<gene>
    <name evidence="5" type="ORF">LXN57_38920</name>
</gene>
<sequence>MAEEDFIEAMEYGMPPMSGLGIGIDRFIALITDAPNLRDVVLFPSMRRDVR</sequence>
<keyword evidence="1" id="KW-0436">Ligase</keyword>
<dbReference type="Pfam" id="PF00152">
    <property type="entry name" value="tRNA-synt_2"/>
    <property type="match status" value="1"/>
</dbReference>
<evidence type="ECO:0000256" key="3">
    <source>
        <dbReference type="ARBA" id="ARBA00022840"/>
    </source>
</evidence>
<keyword evidence="6" id="KW-1185">Reference proteome</keyword>
<accession>A0ABT0YDH6</accession>
<dbReference type="EMBL" id="JAMQOL010000060">
    <property type="protein sequence ID" value="MCM4083537.1"/>
    <property type="molecule type" value="Genomic_DNA"/>
</dbReference>
<dbReference type="Gene3D" id="3.30.930.10">
    <property type="entry name" value="Bira Bifunctional Protein, Domain 2"/>
    <property type="match status" value="1"/>
</dbReference>
<keyword evidence="2" id="KW-0547">Nucleotide-binding</keyword>
<evidence type="ECO:0000256" key="2">
    <source>
        <dbReference type="ARBA" id="ARBA00022741"/>
    </source>
</evidence>
<dbReference type="PANTHER" id="PTHR42918">
    <property type="entry name" value="LYSYL-TRNA SYNTHETASE"/>
    <property type="match status" value="1"/>
</dbReference>
<protein>
    <recommendedName>
        <fullName evidence="4">Aminoacyl-transfer RNA synthetases class-II family profile domain-containing protein</fullName>
    </recommendedName>
</protein>
<proteinExistence type="predicted"/>
<dbReference type="PANTHER" id="PTHR42918:SF15">
    <property type="entry name" value="LYSINE--TRNA LIGASE, CHLOROPLASTIC_MITOCHONDRIAL"/>
    <property type="match status" value="1"/>
</dbReference>
<comment type="caution">
    <text evidence="5">The sequence shown here is derived from an EMBL/GenBank/DDBJ whole genome shotgun (WGS) entry which is preliminary data.</text>
</comment>
<dbReference type="RefSeq" id="WP_251803236.1">
    <property type="nucleotide sequence ID" value="NZ_JAMQOL010000060.1"/>
</dbReference>
<dbReference type="InterPro" id="IPR006195">
    <property type="entry name" value="aa-tRNA-synth_II"/>
</dbReference>
<dbReference type="Proteomes" id="UP001523216">
    <property type="component" value="Unassembled WGS sequence"/>
</dbReference>
<evidence type="ECO:0000313" key="6">
    <source>
        <dbReference type="Proteomes" id="UP001523216"/>
    </source>
</evidence>
<dbReference type="PROSITE" id="PS50862">
    <property type="entry name" value="AA_TRNA_LIGASE_II"/>
    <property type="match status" value="1"/>
</dbReference>
<reference evidence="5 6" key="1">
    <citation type="submission" date="2022-06" db="EMBL/GenBank/DDBJ databases">
        <title>Actinoplanes abujensis sp. nov., isolated from Nigerian arid soil.</title>
        <authorList>
            <person name="Ding P."/>
        </authorList>
    </citation>
    <scope>NUCLEOTIDE SEQUENCE [LARGE SCALE GENOMIC DNA]</scope>
    <source>
        <strain evidence="6">TRM88002</strain>
    </source>
</reference>
<feature type="domain" description="Aminoacyl-transfer RNA synthetases class-II family profile" evidence="4">
    <location>
        <begin position="1"/>
        <end position="44"/>
    </location>
</feature>
<dbReference type="InterPro" id="IPR004364">
    <property type="entry name" value="Aa-tRNA-synt_II"/>
</dbReference>
<dbReference type="InterPro" id="IPR045864">
    <property type="entry name" value="aa-tRNA-synth_II/BPL/LPL"/>
</dbReference>
<keyword evidence="3" id="KW-0067">ATP-binding</keyword>
<dbReference type="SUPFAM" id="SSF55681">
    <property type="entry name" value="Class II aaRS and biotin synthetases"/>
    <property type="match status" value="1"/>
</dbReference>
<evidence type="ECO:0000313" key="5">
    <source>
        <dbReference type="EMBL" id="MCM4083537.1"/>
    </source>
</evidence>
<organism evidence="5 6">
    <name type="scientific">Paractinoplanes hotanensis</name>
    <dbReference type="NCBI Taxonomy" id="2906497"/>
    <lineage>
        <taxon>Bacteria</taxon>
        <taxon>Bacillati</taxon>
        <taxon>Actinomycetota</taxon>
        <taxon>Actinomycetes</taxon>
        <taxon>Micromonosporales</taxon>
        <taxon>Micromonosporaceae</taxon>
        <taxon>Paractinoplanes</taxon>
    </lineage>
</organism>